<evidence type="ECO:0000313" key="2">
    <source>
        <dbReference type="Proteomes" id="UP001497535"/>
    </source>
</evidence>
<dbReference type="EMBL" id="CAVMJV010000163">
    <property type="protein sequence ID" value="CAK5118316.1"/>
    <property type="molecule type" value="Genomic_DNA"/>
</dbReference>
<keyword evidence="2" id="KW-1185">Reference proteome</keyword>
<proteinExistence type="predicted"/>
<sequence>MEVQSESRTCDIIEGVKKDIEGLSGHKGIKEDIRVVGRIERFEGFGLLDLSRKKI</sequence>
<protein>
    <submittedName>
        <fullName evidence="1">Uncharacterized protein</fullName>
    </submittedName>
</protein>
<name>A0ACB1B3G5_MELEN</name>
<organism evidence="1 2">
    <name type="scientific">Meloidogyne enterolobii</name>
    <name type="common">Root-knot nematode worm</name>
    <name type="synonym">Meloidogyne mayaguensis</name>
    <dbReference type="NCBI Taxonomy" id="390850"/>
    <lineage>
        <taxon>Eukaryota</taxon>
        <taxon>Metazoa</taxon>
        <taxon>Ecdysozoa</taxon>
        <taxon>Nematoda</taxon>
        <taxon>Chromadorea</taxon>
        <taxon>Rhabditida</taxon>
        <taxon>Tylenchina</taxon>
        <taxon>Tylenchomorpha</taxon>
        <taxon>Tylenchoidea</taxon>
        <taxon>Meloidogynidae</taxon>
        <taxon>Meloidogyninae</taxon>
        <taxon>Meloidogyne</taxon>
    </lineage>
</organism>
<accession>A0ACB1B3G5</accession>
<evidence type="ECO:0000313" key="1">
    <source>
        <dbReference type="EMBL" id="CAK5118316.1"/>
    </source>
</evidence>
<reference evidence="1" key="1">
    <citation type="submission" date="2023-11" db="EMBL/GenBank/DDBJ databases">
        <authorList>
            <person name="Poullet M."/>
        </authorList>
    </citation>
    <scope>NUCLEOTIDE SEQUENCE</scope>
    <source>
        <strain evidence="1">E1834</strain>
    </source>
</reference>
<gene>
    <name evidence="1" type="ORF">MENTE1834_LOCUS46247</name>
</gene>
<comment type="caution">
    <text evidence="1">The sequence shown here is derived from an EMBL/GenBank/DDBJ whole genome shotgun (WGS) entry which is preliminary data.</text>
</comment>
<dbReference type="Proteomes" id="UP001497535">
    <property type="component" value="Unassembled WGS sequence"/>
</dbReference>